<sequence>MEDYTQYNASRHCFDAKNEWTRLVDEHQQRTGCSRSKAVSHIAKKYPALREQMVAEANRYPHLQGAYYADQNH</sequence>
<dbReference type="EMBL" id="CP036278">
    <property type="protein sequence ID" value="QDU56158.1"/>
    <property type="molecule type" value="Genomic_DNA"/>
</dbReference>
<dbReference type="RefSeq" id="WP_145246909.1">
    <property type="nucleotide sequence ID" value="NZ_CP036278.1"/>
</dbReference>
<dbReference type="KEGG" id="amuc:Pan181_23620"/>
<evidence type="ECO:0000313" key="2">
    <source>
        <dbReference type="Proteomes" id="UP000315750"/>
    </source>
</evidence>
<evidence type="ECO:0000313" key="1">
    <source>
        <dbReference type="EMBL" id="QDU56158.1"/>
    </source>
</evidence>
<reference evidence="1 2" key="1">
    <citation type="submission" date="2019-02" db="EMBL/GenBank/DDBJ databases">
        <title>Deep-cultivation of Planctomycetes and their phenomic and genomic characterization uncovers novel biology.</title>
        <authorList>
            <person name="Wiegand S."/>
            <person name="Jogler M."/>
            <person name="Boedeker C."/>
            <person name="Pinto D."/>
            <person name="Vollmers J."/>
            <person name="Rivas-Marin E."/>
            <person name="Kohn T."/>
            <person name="Peeters S.H."/>
            <person name="Heuer A."/>
            <person name="Rast P."/>
            <person name="Oberbeckmann S."/>
            <person name="Bunk B."/>
            <person name="Jeske O."/>
            <person name="Meyerdierks A."/>
            <person name="Storesund J.E."/>
            <person name="Kallscheuer N."/>
            <person name="Luecker S."/>
            <person name="Lage O.M."/>
            <person name="Pohl T."/>
            <person name="Merkel B.J."/>
            <person name="Hornburger P."/>
            <person name="Mueller R.-W."/>
            <person name="Bruemmer F."/>
            <person name="Labrenz M."/>
            <person name="Spormann A.M."/>
            <person name="Op den Camp H."/>
            <person name="Overmann J."/>
            <person name="Amann R."/>
            <person name="Jetten M.S.M."/>
            <person name="Mascher T."/>
            <person name="Medema M.H."/>
            <person name="Devos D.P."/>
            <person name="Kaster A.-K."/>
            <person name="Ovreas L."/>
            <person name="Rohde M."/>
            <person name="Galperin M.Y."/>
            <person name="Jogler C."/>
        </authorList>
    </citation>
    <scope>NUCLEOTIDE SEQUENCE [LARGE SCALE GENOMIC DNA]</scope>
    <source>
        <strain evidence="1 2">Pan181</strain>
    </source>
</reference>
<name>A0A518AN59_9BACT</name>
<gene>
    <name evidence="1" type="ORF">Pan181_23620</name>
</gene>
<dbReference type="Proteomes" id="UP000315750">
    <property type="component" value="Chromosome"/>
</dbReference>
<accession>A0A518AN59</accession>
<dbReference type="AlphaFoldDB" id="A0A518AN59"/>
<keyword evidence="2" id="KW-1185">Reference proteome</keyword>
<organism evidence="1 2">
    <name type="scientific">Aeoliella mucimassa</name>
    <dbReference type="NCBI Taxonomy" id="2527972"/>
    <lineage>
        <taxon>Bacteria</taxon>
        <taxon>Pseudomonadati</taxon>
        <taxon>Planctomycetota</taxon>
        <taxon>Planctomycetia</taxon>
        <taxon>Pirellulales</taxon>
        <taxon>Lacipirellulaceae</taxon>
        <taxon>Aeoliella</taxon>
    </lineage>
</organism>
<proteinExistence type="predicted"/>
<protein>
    <submittedName>
        <fullName evidence="1">Uncharacterized protein</fullName>
    </submittedName>
</protein>